<sequence>MFVPLLFCIYSFVDHLFFTCIVALLYSLYWVGLAIVNMIWAWPLFSALAFAGFCLNGYLDDFVFDYPRWPTTSAMTVEHPDEARQSSTAAWLDAQRAIIDFTFFSPPGAPLPDAPTRLELRAQANARLVRAFGINNSLTTSSTRIHEQFRRKAARLINETSQDSGRWTRLYNLAEGALKRDIVLTLIAAEPLGLADCVRRMCLAVVLVDNFGDEAIVHAEGGVLGKIAARVNEVWVGSKCDQGGEGGKDEELEEMIAGLGLREKRGQGEVLRVGEVLGIIMPQYETLWRVVLLTFVTAFHRQPREENAKRVEGVPGCLGEEDGEALKLAQVSSVPPGEEEFGLTLWKQEGLRLYPSNKRIYRARGIGMEGQVSGDVEACHRNAEIWGDDALEFRPERFDGLSDMQKRAYFPYSMGRHKCPANQAFGNRMITMLAVVLSRVLSPAVGKVTFGDDKLDGDAGAALPTGRDELEAWAMEFF</sequence>
<dbReference type="GO" id="GO:0020037">
    <property type="term" value="F:heme binding"/>
    <property type="evidence" value="ECO:0007669"/>
    <property type="project" value="InterPro"/>
</dbReference>
<keyword evidence="5 9" id="KW-1133">Transmembrane helix</keyword>
<evidence type="ECO:0000256" key="1">
    <source>
        <dbReference type="ARBA" id="ARBA00004370"/>
    </source>
</evidence>
<keyword evidence="11" id="KW-1185">Reference proteome</keyword>
<comment type="subcellular location">
    <subcellularLocation>
        <location evidence="1">Membrane</location>
    </subcellularLocation>
</comment>
<dbReference type="EMBL" id="JAUKUD010000006">
    <property type="protein sequence ID" value="KAK0740317.1"/>
    <property type="molecule type" value="Genomic_DNA"/>
</dbReference>
<evidence type="ECO:0000256" key="4">
    <source>
        <dbReference type="ARBA" id="ARBA00022723"/>
    </source>
</evidence>
<dbReference type="SUPFAM" id="SSF48264">
    <property type="entry name" value="Cytochrome P450"/>
    <property type="match status" value="2"/>
</dbReference>
<evidence type="ECO:0000256" key="5">
    <source>
        <dbReference type="ARBA" id="ARBA00022989"/>
    </source>
</evidence>
<feature type="transmembrane region" description="Helical" evidence="9">
    <location>
        <begin position="39"/>
        <end position="59"/>
    </location>
</feature>
<gene>
    <name evidence="10" type="ORF">B0T18DRAFT_417691</name>
</gene>
<evidence type="ECO:0000313" key="10">
    <source>
        <dbReference type="EMBL" id="KAK0740317.1"/>
    </source>
</evidence>
<proteinExistence type="predicted"/>
<dbReference type="InterPro" id="IPR036396">
    <property type="entry name" value="Cyt_P450_sf"/>
</dbReference>
<dbReference type="Pfam" id="PF00067">
    <property type="entry name" value="p450"/>
    <property type="match status" value="1"/>
</dbReference>
<organism evidence="10 11">
    <name type="scientific">Schizothecium vesticola</name>
    <dbReference type="NCBI Taxonomy" id="314040"/>
    <lineage>
        <taxon>Eukaryota</taxon>
        <taxon>Fungi</taxon>
        <taxon>Dikarya</taxon>
        <taxon>Ascomycota</taxon>
        <taxon>Pezizomycotina</taxon>
        <taxon>Sordariomycetes</taxon>
        <taxon>Sordariomycetidae</taxon>
        <taxon>Sordariales</taxon>
        <taxon>Schizotheciaceae</taxon>
        <taxon>Schizothecium</taxon>
    </lineage>
</organism>
<comment type="caution">
    <text evidence="10">The sequence shown here is derived from an EMBL/GenBank/DDBJ whole genome shotgun (WGS) entry which is preliminary data.</text>
</comment>
<protein>
    <recommendedName>
        <fullName evidence="12">Cytochrome P450</fullName>
    </recommendedName>
</protein>
<dbReference type="InterPro" id="IPR001128">
    <property type="entry name" value="Cyt_P450"/>
</dbReference>
<dbReference type="Gene3D" id="1.10.630.10">
    <property type="entry name" value="Cytochrome P450"/>
    <property type="match status" value="1"/>
</dbReference>
<evidence type="ECO:0000256" key="3">
    <source>
        <dbReference type="ARBA" id="ARBA00022692"/>
    </source>
</evidence>
<evidence type="ECO:0000256" key="7">
    <source>
        <dbReference type="ARBA" id="ARBA00023004"/>
    </source>
</evidence>
<keyword evidence="6" id="KW-0560">Oxidoreductase</keyword>
<dbReference type="GO" id="GO:0016705">
    <property type="term" value="F:oxidoreductase activity, acting on paired donors, with incorporation or reduction of molecular oxygen"/>
    <property type="evidence" value="ECO:0007669"/>
    <property type="project" value="InterPro"/>
</dbReference>
<evidence type="ECO:0008006" key="12">
    <source>
        <dbReference type="Google" id="ProtNLM"/>
    </source>
</evidence>
<feature type="transmembrane region" description="Helical" evidence="9">
    <location>
        <begin position="12"/>
        <end position="33"/>
    </location>
</feature>
<dbReference type="GO" id="GO:0004497">
    <property type="term" value="F:monooxygenase activity"/>
    <property type="evidence" value="ECO:0007669"/>
    <property type="project" value="InterPro"/>
</dbReference>
<evidence type="ECO:0000313" key="11">
    <source>
        <dbReference type="Proteomes" id="UP001172155"/>
    </source>
</evidence>
<dbReference type="InterPro" id="IPR050665">
    <property type="entry name" value="Cytochrome_P450_Monooxygen"/>
</dbReference>
<dbReference type="GO" id="GO:0016020">
    <property type="term" value="C:membrane"/>
    <property type="evidence" value="ECO:0007669"/>
    <property type="project" value="UniProtKB-SubCell"/>
</dbReference>
<keyword evidence="3 9" id="KW-0812">Transmembrane</keyword>
<name>A0AA40EJ71_9PEZI</name>
<dbReference type="GO" id="GO:0005506">
    <property type="term" value="F:iron ion binding"/>
    <property type="evidence" value="ECO:0007669"/>
    <property type="project" value="InterPro"/>
</dbReference>
<evidence type="ECO:0000256" key="2">
    <source>
        <dbReference type="ARBA" id="ARBA00022617"/>
    </source>
</evidence>
<keyword evidence="8 9" id="KW-0472">Membrane</keyword>
<dbReference type="AlphaFoldDB" id="A0AA40EJ71"/>
<dbReference type="Proteomes" id="UP001172155">
    <property type="component" value="Unassembled WGS sequence"/>
</dbReference>
<evidence type="ECO:0000256" key="9">
    <source>
        <dbReference type="SAM" id="Phobius"/>
    </source>
</evidence>
<keyword evidence="4" id="KW-0479">Metal-binding</keyword>
<keyword evidence="2" id="KW-0349">Heme</keyword>
<dbReference type="PANTHER" id="PTHR24282">
    <property type="entry name" value="CYTOCHROME P450 FAMILY MEMBER"/>
    <property type="match status" value="1"/>
</dbReference>
<keyword evidence="7" id="KW-0408">Iron</keyword>
<reference evidence="10" key="1">
    <citation type="submission" date="2023-06" db="EMBL/GenBank/DDBJ databases">
        <title>Genome-scale phylogeny and comparative genomics of the fungal order Sordariales.</title>
        <authorList>
            <consortium name="Lawrence Berkeley National Laboratory"/>
            <person name="Hensen N."/>
            <person name="Bonometti L."/>
            <person name="Westerberg I."/>
            <person name="Brannstrom I.O."/>
            <person name="Guillou S."/>
            <person name="Cros-Aarteil S."/>
            <person name="Calhoun S."/>
            <person name="Haridas S."/>
            <person name="Kuo A."/>
            <person name="Mondo S."/>
            <person name="Pangilinan J."/>
            <person name="Riley R."/>
            <person name="LaButti K."/>
            <person name="Andreopoulos B."/>
            <person name="Lipzen A."/>
            <person name="Chen C."/>
            <person name="Yanf M."/>
            <person name="Daum C."/>
            <person name="Ng V."/>
            <person name="Clum A."/>
            <person name="Steindorff A."/>
            <person name="Ohm R."/>
            <person name="Martin F."/>
            <person name="Silar P."/>
            <person name="Natvig D."/>
            <person name="Lalanne C."/>
            <person name="Gautier V."/>
            <person name="Ament-velasquez S.L."/>
            <person name="Kruys A."/>
            <person name="Hutchinson M.I."/>
            <person name="Powell A.J."/>
            <person name="Barry K."/>
            <person name="Miller A.N."/>
            <person name="Grigoriev I.V."/>
            <person name="Debuchy R."/>
            <person name="Gladieux P."/>
            <person name="Thoren M.H."/>
            <person name="Johannesson H."/>
        </authorList>
    </citation>
    <scope>NUCLEOTIDE SEQUENCE</scope>
    <source>
        <strain evidence="10">SMH3187-1</strain>
    </source>
</reference>
<evidence type="ECO:0000256" key="8">
    <source>
        <dbReference type="ARBA" id="ARBA00023136"/>
    </source>
</evidence>
<accession>A0AA40EJ71</accession>
<evidence type="ECO:0000256" key="6">
    <source>
        <dbReference type="ARBA" id="ARBA00023002"/>
    </source>
</evidence>
<dbReference type="PANTHER" id="PTHR24282:SF211">
    <property type="entry name" value="CYTOCHROME P450-RELATED"/>
    <property type="match status" value="1"/>
</dbReference>